<reference evidence="1 2" key="1">
    <citation type="journal article" date="2019" name="Sci. Rep.">
        <title>Orb-weaving spider Araneus ventricosus genome elucidates the spidroin gene catalogue.</title>
        <authorList>
            <person name="Kono N."/>
            <person name="Nakamura H."/>
            <person name="Ohtoshi R."/>
            <person name="Moran D.A.P."/>
            <person name="Shinohara A."/>
            <person name="Yoshida Y."/>
            <person name="Fujiwara M."/>
            <person name="Mori M."/>
            <person name="Tomita M."/>
            <person name="Arakawa K."/>
        </authorList>
    </citation>
    <scope>NUCLEOTIDE SEQUENCE [LARGE SCALE GENOMIC DNA]</scope>
</reference>
<proteinExistence type="predicted"/>
<keyword evidence="2" id="KW-1185">Reference proteome</keyword>
<sequence>MKPISMSTEYIDTQNCRIWETENSFGHQPVPLHSEEVTVWCGFTASFIVGLFFFKEIVPAGPVTYTVNGVRYESLLCNHVIPVLQQRACVGNRIFMEDSALPYIENSV</sequence>
<evidence type="ECO:0000313" key="1">
    <source>
        <dbReference type="EMBL" id="GBM58455.1"/>
    </source>
</evidence>
<dbReference type="InterPro" id="IPR036397">
    <property type="entry name" value="RNaseH_sf"/>
</dbReference>
<dbReference type="AlphaFoldDB" id="A0A4Y2H041"/>
<gene>
    <name evidence="1" type="ORF">AVEN_226402_1</name>
</gene>
<dbReference type="EMBL" id="BGPR01001635">
    <property type="protein sequence ID" value="GBM58455.1"/>
    <property type="molecule type" value="Genomic_DNA"/>
</dbReference>
<name>A0A4Y2H041_ARAVE</name>
<accession>A0A4Y2H041</accession>
<dbReference type="Proteomes" id="UP000499080">
    <property type="component" value="Unassembled WGS sequence"/>
</dbReference>
<comment type="caution">
    <text evidence="1">The sequence shown here is derived from an EMBL/GenBank/DDBJ whole genome shotgun (WGS) entry which is preliminary data.</text>
</comment>
<organism evidence="1 2">
    <name type="scientific">Araneus ventricosus</name>
    <name type="common">Orbweaver spider</name>
    <name type="synonym">Epeira ventricosa</name>
    <dbReference type="NCBI Taxonomy" id="182803"/>
    <lineage>
        <taxon>Eukaryota</taxon>
        <taxon>Metazoa</taxon>
        <taxon>Ecdysozoa</taxon>
        <taxon>Arthropoda</taxon>
        <taxon>Chelicerata</taxon>
        <taxon>Arachnida</taxon>
        <taxon>Araneae</taxon>
        <taxon>Araneomorphae</taxon>
        <taxon>Entelegynae</taxon>
        <taxon>Araneoidea</taxon>
        <taxon>Araneidae</taxon>
        <taxon>Araneus</taxon>
    </lineage>
</organism>
<evidence type="ECO:0000313" key="2">
    <source>
        <dbReference type="Proteomes" id="UP000499080"/>
    </source>
</evidence>
<dbReference type="Gene3D" id="3.30.420.10">
    <property type="entry name" value="Ribonuclease H-like superfamily/Ribonuclease H"/>
    <property type="match status" value="1"/>
</dbReference>
<dbReference type="OrthoDB" id="8195099at2759"/>
<protein>
    <submittedName>
        <fullName evidence="1">Uncharacterized protein</fullName>
    </submittedName>
</protein>
<dbReference type="GO" id="GO:0003676">
    <property type="term" value="F:nucleic acid binding"/>
    <property type="evidence" value="ECO:0007669"/>
    <property type="project" value="InterPro"/>
</dbReference>